<dbReference type="AlphaFoldDB" id="A0AAV4B0I5"/>
<dbReference type="EMBL" id="BLXT01004434">
    <property type="protein sequence ID" value="GFO12603.1"/>
    <property type="molecule type" value="Genomic_DNA"/>
</dbReference>
<evidence type="ECO:0000256" key="1">
    <source>
        <dbReference type="SAM" id="MobiDB-lite"/>
    </source>
</evidence>
<organism evidence="2 3">
    <name type="scientific">Plakobranchus ocellatus</name>
    <dbReference type="NCBI Taxonomy" id="259542"/>
    <lineage>
        <taxon>Eukaryota</taxon>
        <taxon>Metazoa</taxon>
        <taxon>Spiralia</taxon>
        <taxon>Lophotrochozoa</taxon>
        <taxon>Mollusca</taxon>
        <taxon>Gastropoda</taxon>
        <taxon>Heterobranchia</taxon>
        <taxon>Euthyneura</taxon>
        <taxon>Panpulmonata</taxon>
        <taxon>Sacoglossa</taxon>
        <taxon>Placobranchoidea</taxon>
        <taxon>Plakobranchidae</taxon>
        <taxon>Plakobranchus</taxon>
    </lineage>
</organism>
<accession>A0AAV4B0I5</accession>
<protein>
    <submittedName>
        <fullName evidence="2">Uncharacterized protein</fullName>
    </submittedName>
</protein>
<reference evidence="2 3" key="1">
    <citation type="journal article" date="2021" name="Elife">
        <title>Chloroplast acquisition without the gene transfer in kleptoplastic sea slugs, Plakobranchus ocellatus.</title>
        <authorList>
            <person name="Maeda T."/>
            <person name="Takahashi S."/>
            <person name="Yoshida T."/>
            <person name="Shimamura S."/>
            <person name="Takaki Y."/>
            <person name="Nagai Y."/>
            <person name="Toyoda A."/>
            <person name="Suzuki Y."/>
            <person name="Arimoto A."/>
            <person name="Ishii H."/>
            <person name="Satoh N."/>
            <person name="Nishiyama T."/>
            <person name="Hasebe M."/>
            <person name="Maruyama T."/>
            <person name="Minagawa J."/>
            <person name="Obokata J."/>
            <person name="Shigenobu S."/>
        </authorList>
    </citation>
    <scope>NUCLEOTIDE SEQUENCE [LARGE SCALE GENOMIC DNA]</scope>
</reference>
<keyword evidence="3" id="KW-1185">Reference proteome</keyword>
<feature type="region of interest" description="Disordered" evidence="1">
    <location>
        <begin position="1"/>
        <end position="108"/>
    </location>
</feature>
<feature type="compositionally biased region" description="Pro residues" evidence="1">
    <location>
        <begin position="53"/>
        <end position="68"/>
    </location>
</feature>
<proteinExistence type="predicted"/>
<feature type="compositionally biased region" description="Basic and acidic residues" evidence="1">
    <location>
        <begin position="37"/>
        <end position="48"/>
    </location>
</feature>
<comment type="caution">
    <text evidence="2">The sequence shown here is derived from an EMBL/GenBank/DDBJ whole genome shotgun (WGS) entry which is preliminary data.</text>
</comment>
<sequence>MTGKKAKQKRTKRVIGRRDKARIERKNRKCGRCRTGLGREESPEDRTSRSTPATPPTCPPAPLLPPPSPDKRSTPKEIAFRLPSPLVSSTLATSPRGPPNTRARAARV</sequence>
<feature type="compositionally biased region" description="Basic residues" evidence="1">
    <location>
        <begin position="1"/>
        <end position="15"/>
    </location>
</feature>
<dbReference type="Proteomes" id="UP000735302">
    <property type="component" value="Unassembled WGS sequence"/>
</dbReference>
<evidence type="ECO:0000313" key="2">
    <source>
        <dbReference type="EMBL" id="GFO12603.1"/>
    </source>
</evidence>
<gene>
    <name evidence="2" type="ORF">PoB_003910800</name>
</gene>
<name>A0AAV4B0I5_9GAST</name>
<feature type="compositionally biased region" description="Basic and acidic residues" evidence="1">
    <location>
        <begin position="69"/>
        <end position="79"/>
    </location>
</feature>
<evidence type="ECO:0000313" key="3">
    <source>
        <dbReference type="Proteomes" id="UP000735302"/>
    </source>
</evidence>